<keyword evidence="3" id="KW-0804">Transcription</keyword>
<evidence type="ECO:0000259" key="5">
    <source>
        <dbReference type="PROSITE" id="PS50987"/>
    </source>
</evidence>
<evidence type="ECO:0000313" key="7">
    <source>
        <dbReference type="Proteomes" id="UP000774750"/>
    </source>
</evidence>
<name>A0A938X987_9FIRM</name>
<dbReference type="EMBL" id="JACJKY010000019">
    <property type="protein sequence ID" value="MBM6921561.1"/>
    <property type="molecule type" value="Genomic_DNA"/>
</dbReference>
<dbReference type="InterPro" id="IPR036388">
    <property type="entry name" value="WH-like_DNA-bd_sf"/>
</dbReference>
<protein>
    <submittedName>
        <fullName evidence="6">Winged helix-turn-helix transcriptional regulator</fullName>
    </submittedName>
</protein>
<dbReference type="NCBIfam" id="NF033788">
    <property type="entry name" value="HTH_metalloreg"/>
    <property type="match status" value="1"/>
</dbReference>
<dbReference type="AlphaFoldDB" id="A0A938X987"/>
<gene>
    <name evidence="6" type="ORF">H6A12_10380</name>
</gene>
<organism evidence="6 7">
    <name type="scientific">Merdimmobilis hominis</name>
    <dbReference type="NCBI Taxonomy" id="2897707"/>
    <lineage>
        <taxon>Bacteria</taxon>
        <taxon>Bacillati</taxon>
        <taxon>Bacillota</taxon>
        <taxon>Clostridia</taxon>
        <taxon>Eubacteriales</taxon>
        <taxon>Oscillospiraceae</taxon>
        <taxon>Merdimmobilis</taxon>
    </lineage>
</organism>
<dbReference type="PROSITE" id="PS00846">
    <property type="entry name" value="HTH_ARSR_1"/>
    <property type="match status" value="1"/>
</dbReference>
<dbReference type="PANTHER" id="PTHR43132">
    <property type="entry name" value="ARSENICAL RESISTANCE OPERON REPRESSOR ARSR-RELATED"/>
    <property type="match status" value="1"/>
</dbReference>
<feature type="domain" description="HTH arsR-type" evidence="5">
    <location>
        <begin position="261"/>
        <end position="353"/>
    </location>
</feature>
<dbReference type="PRINTS" id="PR00778">
    <property type="entry name" value="HTHARSR"/>
</dbReference>
<reference evidence="6" key="2">
    <citation type="journal article" date="2021" name="Sci. Rep.">
        <title>The distribution of antibiotic resistance genes in chicken gut microbiota commensals.</title>
        <authorList>
            <person name="Juricova H."/>
            <person name="Matiasovicova J."/>
            <person name="Kubasova T."/>
            <person name="Cejkova D."/>
            <person name="Rychlik I."/>
        </authorList>
    </citation>
    <scope>NUCLEOTIDE SEQUENCE</scope>
    <source>
        <strain evidence="6">An559</strain>
    </source>
</reference>
<dbReference type="Proteomes" id="UP000774750">
    <property type="component" value="Unassembled WGS sequence"/>
</dbReference>
<dbReference type="PROSITE" id="PS50987">
    <property type="entry name" value="HTH_ARSR_2"/>
    <property type="match status" value="1"/>
</dbReference>
<keyword evidence="1" id="KW-0805">Transcription regulation</keyword>
<keyword evidence="4" id="KW-0105">Cadmium resistance</keyword>
<dbReference type="GO" id="GO:0046686">
    <property type="term" value="P:response to cadmium ion"/>
    <property type="evidence" value="ECO:0007669"/>
    <property type="project" value="UniProtKB-KW"/>
</dbReference>
<keyword evidence="2" id="KW-0238">DNA-binding</keyword>
<dbReference type="SMART" id="SM00418">
    <property type="entry name" value="HTH_ARSR"/>
    <property type="match status" value="1"/>
</dbReference>
<keyword evidence="7" id="KW-1185">Reference proteome</keyword>
<reference evidence="6" key="1">
    <citation type="submission" date="2020-08" db="EMBL/GenBank/DDBJ databases">
        <authorList>
            <person name="Cejkova D."/>
            <person name="Kubasova T."/>
            <person name="Jahodarova E."/>
            <person name="Rychlik I."/>
        </authorList>
    </citation>
    <scope>NUCLEOTIDE SEQUENCE</scope>
    <source>
        <strain evidence="6">An559</strain>
    </source>
</reference>
<dbReference type="Gene3D" id="1.10.10.10">
    <property type="entry name" value="Winged helix-like DNA-binding domain superfamily/Winged helix DNA-binding domain"/>
    <property type="match status" value="1"/>
</dbReference>
<dbReference type="InterPro" id="IPR036390">
    <property type="entry name" value="WH_DNA-bd_sf"/>
</dbReference>
<dbReference type="GO" id="GO:0003700">
    <property type="term" value="F:DNA-binding transcription factor activity"/>
    <property type="evidence" value="ECO:0007669"/>
    <property type="project" value="InterPro"/>
</dbReference>
<comment type="caution">
    <text evidence="6">The sequence shown here is derived from an EMBL/GenBank/DDBJ whole genome shotgun (WGS) entry which is preliminary data.</text>
</comment>
<proteinExistence type="predicted"/>
<dbReference type="InterPro" id="IPR001845">
    <property type="entry name" value="HTH_ArsR_DNA-bd_dom"/>
</dbReference>
<dbReference type="SUPFAM" id="SSF46785">
    <property type="entry name" value="Winged helix' DNA-binding domain"/>
    <property type="match status" value="1"/>
</dbReference>
<evidence type="ECO:0000313" key="6">
    <source>
        <dbReference type="EMBL" id="MBM6921561.1"/>
    </source>
</evidence>
<dbReference type="PANTHER" id="PTHR43132:SF2">
    <property type="entry name" value="ARSENICAL RESISTANCE OPERON REPRESSOR ARSR-RELATED"/>
    <property type="match status" value="1"/>
</dbReference>
<dbReference type="InterPro" id="IPR018334">
    <property type="entry name" value="ArsR_HTH"/>
</dbReference>
<evidence type="ECO:0000256" key="4">
    <source>
        <dbReference type="ARBA" id="ARBA00043263"/>
    </source>
</evidence>
<evidence type="ECO:0000256" key="3">
    <source>
        <dbReference type="ARBA" id="ARBA00023163"/>
    </source>
</evidence>
<dbReference type="RefSeq" id="WP_204447618.1">
    <property type="nucleotide sequence ID" value="NZ_JACJKY010000019.1"/>
</dbReference>
<dbReference type="InterPro" id="IPR011991">
    <property type="entry name" value="ArsR-like_HTH"/>
</dbReference>
<dbReference type="InterPro" id="IPR051011">
    <property type="entry name" value="Metal_resp_trans_reg"/>
</dbReference>
<accession>A0A938X987</accession>
<evidence type="ECO:0000256" key="1">
    <source>
        <dbReference type="ARBA" id="ARBA00023015"/>
    </source>
</evidence>
<sequence length="353" mass="40370">MNIRFEPNFLPLLDAAALITRVYNAQFDGGEESVDTYFGEFAKKHHLPESAFASYTEPLRALERDVMASISFLDDDRMDFFFHLDDKQSCRQSPATAISYYFSFPDQCTDREETRLHLSSACLPSEDTEPFPTKEALFAALESSASPYSDRLRWRTFLLYQHFFDYAEEIRPVLETAANVYERHRSFIDSAIQNAFSRMKEKLGDRPAEMLSVHYHFTADFDELVVRPMIGEFHSLSFFSNFTNDFFLGIYVDVIIDLKAAYSADFDAFADPLKAIDDKNRFQILLALAKGPLCGQDLCAMLNLSPATVSHHMNLLIGADFVSVEKIGTRIFYQYRQSSIAAFLDELRGCLCE</sequence>
<evidence type="ECO:0000256" key="2">
    <source>
        <dbReference type="ARBA" id="ARBA00023125"/>
    </source>
</evidence>
<dbReference type="GO" id="GO:0003677">
    <property type="term" value="F:DNA binding"/>
    <property type="evidence" value="ECO:0007669"/>
    <property type="project" value="UniProtKB-KW"/>
</dbReference>
<dbReference type="CDD" id="cd00090">
    <property type="entry name" value="HTH_ARSR"/>
    <property type="match status" value="1"/>
</dbReference>
<dbReference type="Pfam" id="PF01022">
    <property type="entry name" value="HTH_5"/>
    <property type="match status" value="1"/>
</dbReference>